<evidence type="ECO:0000256" key="1">
    <source>
        <dbReference type="SAM" id="MobiDB-lite"/>
    </source>
</evidence>
<comment type="caution">
    <text evidence="2">The sequence shown here is derived from an EMBL/GenBank/DDBJ whole genome shotgun (WGS) entry which is preliminary data.</text>
</comment>
<feature type="region of interest" description="Disordered" evidence="1">
    <location>
        <begin position="85"/>
        <end position="108"/>
    </location>
</feature>
<dbReference type="OrthoDB" id="3197409at2759"/>
<accession>A0A9P5YWS1</accession>
<gene>
    <name evidence="2" type="ORF">BDN70DRAFT_811151</name>
</gene>
<evidence type="ECO:0000313" key="2">
    <source>
        <dbReference type="EMBL" id="KAF9477102.1"/>
    </source>
</evidence>
<proteinExistence type="predicted"/>
<dbReference type="EMBL" id="MU155271">
    <property type="protein sequence ID" value="KAF9477102.1"/>
    <property type="molecule type" value="Genomic_DNA"/>
</dbReference>
<name>A0A9P5YWS1_9AGAR</name>
<dbReference type="Proteomes" id="UP000807469">
    <property type="component" value="Unassembled WGS sequence"/>
</dbReference>
<evidence type="ECO:0000313" key="3">
    <source>
        <dbReference type="Proteomes" id="UP000807469"/>
    </source>
</evidence>
<sequence>MSDNTLSTTPLALWLQTRFSELYESVPPPEEADFKALFYSTFADNAWIYLNHEKMNEDKYLARFNSYNFAIKHAEVDWKELVDASASGSGSTNKVSRDLGSKRPSPFTDPPIQGGIVSGFFVVHRYMKFRIRASAAERLSYNTFSAKIEVKPNASPASDGSRLRITELMITTVDKAAPIHFPGIHRTS</sequence>
<organism evidence="2 3">
    <name type="scientific">Pholiota conissans</name>
    <dbReference type="NCBI Taxonomy" id="109636"/>
    <lineage>
        <taxon>Eukaryota</taxon>
        <taxon>Fungi</taxon>
        <taxon>Dikarya</taxon>
        <taxon>Basidiomycota</taxon>
        <taxon>Agaricomycotina</taxon>
        <taxon>Agaricomycetes</taxon>
        <taxon>Agaricomycetidae</taxon>
        <taxon>Agaricales</taxon>
        <taxon>Agaricineae</taxon>
        <taxon>Strophariaceae</taxon>
        <taxon>Pholiota</taxon>
    </lineage>
</organism>
<reference evidence="2" key="1">
    <citation type="submission" date="2020-11" db="EMBL/GenBank/DDBJ databases">
        <authorList>
            <consortium name="DOE Joint Genome Institute"/>
            <person name="Ahrendt S."/>
            <person name="Riley R."/>
            <person name="Andreopoulos W."/>
            <person name="Labutti K."/>
            <person name="Pangilinan J."/>
            <person name="Ruiz-Duenas F.J."/>
            <person name="Barrasa J.M."/>
            <person name="Sanchez-Garcia M."/>
            <person name="Camarero S."/>
            <person name="Miyauchi S."/>
            <person name="Serrano A."/>
            <person name="Linde D."/>
            <person name="Babiker R."/>
            <person name="Drula E."/>
            <person name="Ayuso-Fernandez I."/>
            <person name="Pacheco R."/>
            <person name="Padilla G."/>
            <person name="Ferreira P."/>
            <person name="Barriuso J."/>
            <person name="Kellner H."/>
            <person name="Castanera R."/>
            <person name="Alfaro M."/>
            <person name="Ramirez L."/>
            <person name="Pisabarro A.G."/>
            <person name="Kuo A."/>
            <person name="Tritt A."/>
            <person name="Lipzen A."/>
            <person name="He G."/>
            <person name="Yan M."/>
            <person name="Ng V."/>
            <person name="Cullen D."/>
            <person name="Martin F."/>
            <person name="Rosso M.-N."/>
            <person name="Henrissat B."/>
            <person name="Hibbett D."/>
            <person name="Martinez A.T."/>
            <person name="Grigoriev I.V."/>
        </authorList>
    </citation>
    <scope>NUCLEOTIDE SEQUENCE</scope>
    <source>
        <strain evidence="2">CIRM-BRFM 674</strain>
    </source>
</reference>
<protein>
    <submittedName>
        <fullName evidence="2">Uncharacterized protein</fullName>
    </submittedName>
</protein>
<dbReference type="AlphaFoldDB" id="A0A9P5YWS1"/>
<keyword evidence="3" id="KW-1185">Reference proteome</keyword>